<dbReference type="Proteomes" id="UP001447857">
    <property type="component" value="Chromosome"/>
</dbReference>
<organism evidence="4 5">
    <name type="scientific">Flavobacterium ginsenosidimutans</name>
    <dbReference type="NCBI Taxonomy" id="687844"/>
    <lineage>
        <taxon>Bacteria</taxon>
        <taxon>Pseudomonadati</taxon>
        <taxon>Bacteroidota</taxon>
        <taxon>Flavobacteriia</taxon>
        <taxon>Flavobacteriales</taxon>
        <taxon>Flavobacteriaceae</taxon>
        <taxon>Flavobacterium</taxon>
    </lineage>
</organism>
<evidence type="ECO:0000313" key="4">
    <source>
        <dbReference type="EMBL" id="WXK49589.1"/>
    </source>
</evidence>
<dbReference type="SUPFAM" id="SSF51161">
    <property type="entry name" value="Trimeric LpxA-like enzymes"/>
    <property type="match status" value="1"/>
</dbReference>
<dbReference type="PANTHER" id="PTHR42811">
    <property type="entry name" value="SERINE ACETYLTRANSFERASE"/>
    <property type="match status" value="1"/>
</dbReference>
<dbReference type="EMBL" id="CP147988">
    <property type="protein sequence ID" value="WXK49589.1"/>
    <property type="molecule type" value="Genomic_DNA"/>
</dbReference>
<dbReference type="InterPro" id="IPR042122">
    <property type="entry name" value="Ser_AcTrfase_N_sf"/>
</dbReference>
<sequence>MNLFYQKIAKQHQELAILPEKKLIHQFIDNLFAILFSNTSKSFEFEETIKFKFNELEKQFDELVSNFSSKKDQKQQTKIFFNAIPHLHHTALSDAQTIFAKDPAAKSIEEVLYSYPGFFAISMYRFSNQLWKQNLRILARTLSEYAHIKTSIDIHPGAQIGNDFAIDHGTGVVIGETTIVGNNVQIYHGVTLGALTVKKEDAFTKRHPSIEDNVIIYANSTILGGTTIVGKDSIIGGNVCLTYSIPPNSVVYNKNEIKIKTLSKKLKEIPKNTAILTLNYGTTERYLSINESFD</sequence>
<evidence type="ECO:0000256" key="1">
    <source>
        <dbReference type="ARBA" id="ARBA00022605"/>
    </source>
</evidence>
<keyword evidence="1" id="KW-0028">Amino-acid biosynthesis</keyword>
<dbReference type="Gene3D" id="1.10.3130.10">
    <property type="entry name" value="serine acetyltransferase, domain 1"/>
    <property type="match status" value="1"/>
</dbReference>
<dbReference type="Gene3D" id="2.160.10.10">
    <property type="entry name" value="Hexapeptide repeat proteins"/>
    <property type="match status" value="1"/>
</dbReference>
<protein>
    <submittedName>
        <fullName evidence="4">Serine acetyltransferase</fullName>
    </submittedName>
</protein>
<evidence type="ECO:0000256" key="3">
    <source>
        <dbReference type="ARBA" id="ARBA00023315"/>
    </source>
</evidence>
<keyword evidence="3" id="KW-0012">Acyltransferase</keyword>
<dbReference type="InterPro" id="IPR011004">
    <property type="entry name" value="Trimer_LpxA-like_sf"/>
</dbReference>
<keyword evidence="2" id="KW-0808">Transferase</keyword>
<accession>A0ABZ2Q654</accession>
<evidence type="ECO:0000256" key="2">
    <source>
        <dbReference type="ARBA" id="ARBA00022679"/>
    </source>
</evidence>
<dbReference type="RefSeq" id="WP_338840107.1">
    <property type="nucleotide sequence ID" value="NZ_CP147988.1"/>
</dbReference>
<gene>
    <name evidence="4" type="ORF">V6624_21455</name>
</gene>
<dbReference type="InterPro" id="IPR045304">
    <property type="entry name" value="LbH_SAT"/>
</dbReference>
<reference evidence="4 5" key="1">
    <citation type="submission" date="2024-02" db="EMBL/GenBank/DDBJ databases">
        <title>complete genome of Flavobacterium ginsenosidimutans Str. YTB16.</title>
        <authorList>
            <person name="Wang Q."/>
        </authorList>
    </citation>
    <scope>NUCLEOTIDE SEQUENCE [LARGE SCALE GENOMIC DNA]</scope>
    <source>
        <strain evidence="4 5">YTB16</strain>
    </source>
</reference>
<dbReference type="CDD" id="cd03354">
    <property type="entry name" value="LbH_SAT"/>
    <property type="match status" value="1"/>
</dbReference>
<name>A0ABZ2Q654_9FLAO</name>
<proteinExistence type="predicted"/>
<evidence type="ECO:0000313" key="5">
    <source>
        <dbReference type="Proteomes" id="UP001447857"/>
    </source>
</evidence>
<keyword evidence="5" id="KW-1185">Reference proteome</keyword>